<reference evidence="1 2" key="1">
    <citation type="submission" date="2019-08" db="EMBL/GenBank/DDBJ databases">
        <title>Whole-genome Sequencing of e-waste polymer degrading bacterium Pseudomonas sp. strain PE08.</title>
        <authorList>
            <person name="Kirdat K."/>
            <person name="Debbarma P."/>
            <person name="Narawade N."/>
            <person name="Suyal D."/>
            <person name="Thorat V."/>
            <person name="Shouche Y."/>
            <person name="Goel R."/>
            <person name="Yadav A."/>
        </authorList>
    </citation>
    <scope>NUCLEOTIDE SEQUENCE [LARGE SCALE GENOMIC DNA]</scope>
    <source>
        <strain evidence="1 2">PE08</strain>
    </source>
</reference>
<protein>
    <submittedName>
        <fullName evidence="1">Uncharacterized protein</fullName>
    </submittedName>
</protein>
<keyword evidence="2" id="KW-1185">Reference proteome</keyword>
<gene>
    <name evidence="1" type="ORF">FXN65_12905</name>
</gene>
<accession>A0A5J6QK38</accession>
<sequence>MERVIEQATVQDKPAWLVHACGMTFSFHDEASALAFVTKLEERVDAPHQFSAETVKHWAAEHYHLLRGS</sequence>
<evidence type="ECO:0000313" key="1">
    <source>
        <dbReference type="EMBL" id="QEY62930.1"/>
    </source>
</evidence>
<dbReference type="KEGG" id="plal:FXN65_12905"/>
<dbReference type="EMBL" id="CP043311">
    <property type="protein sequence ID" value="QEY62930.1"/>
    <property type="molecule type" value="Genomic_DNA"/>
</dbReference>
<dbReference type="AlphaFoldDB" id="A0A5J6QK38"/>
<dbReference type="Proteomes" id="UP000327179">
    <property type="component" value="Chromosome"/>
</dbReference>
<evidence type="ECO:0000313" key="2">
    <source>
        <dbReference type="Proteomes" id="UP000327179"/>
    </source>
</evidence>
<organism evidence="1 2">
    <name type="scientific">Metapseudomonas lalkuanensis</name>
    <dbReference type="NCBI Taxonomy" id="2604832"/>
    <lineage>
        <taxon>Bacteria</taxon>
        <taxon>Pseudomonadati</taxon>
        <taxon>Pseudomonadota</taxon>
        <taxon>Gammaproteobacteria</taxon>
        <taxon>Pseudomonadales</taxon>
        <taxon>Pseudomonadaceae</taxon>
        <taxon>Metapseudomonas</taxon>
    </lineage>
</organism>
<name>A0A5J6QK38_9GAMM</name>
<dbReference type="RefSeq" id="WP_151133585.1">
    <property type="nucleotide sequence ID" value="NZ_CP043311.1"/>
</dbReference>
<proteinExistence type="predicted"/>